<dbReference type="RefSeq" id="WP_006702736.1">
    <property type="nucleotide sequence ID" value="NZ_KI391971.1"/>
</dbReference>
<dbReference type="PROSITE" id="PS50943">
    <property type="entry name" value="HTH_CROC1"/>
    <property type="match status" value="1"/>
</dbReference>
<reference evidence="2" key="1">
    <citation type="submission" date="2009-09" db="EMBL/GenBank/DDBJ databases">
        <authorList>
            <consortium name="The Broad Institute Genome Sequencing Platform"/>
            <person name="Ward D."/>
            <person name="Feldgarden M."/>
            <person name="Earl A."/>
            <person name="Young S.K."/>
            <person name="Zeng Q."/>
            <person name="Koehrsen M."/>
            <person name="Alvarado L."/>
            <person name="Berlin A."/>
            <person name="Bochicchio J."/>
            <person name="Borenstein D."/>
            <person name="Chapman S.B."/>
            <person name="Chen Z."/>
            <person name="Engels R."/>
            <person name="Freedman E."/>
            <person name="Gellesch M."/>
            <person name="Goldberg J."/>
            <person name="Griggs A."/>
            <person name="Gujja S."/>
            <person name="Heilman E."/>
            <person name="Heiman D."/>
            <person name="Hepburn T."/>
            <person name="Howarth C."/>
            <person name="Jen D."/>
            <person name="Larson L."/>
            <person name="Lewis B."/>
            <person name="Mehta T."/>
            <person name="Park D."/>
            <person name="Pearson M."/>
            <person name="Roberts A."/>
            <person name="Saif S."/>
            <person name="Shea T."/>
            <person name="Shenoy N."/>
            <person name="Sisk P."/>
            <person name="Stolte C."/>
            <person name="Sykes S."/>
            <person name="Thomson T."/>
            <person name="Walk T."/>
            <person name="White J."/>
            <person name="Yandava C."/>
            <person name="Sibley C.D."/>
            <person name="Field T.R."/>
            <person name="Grinwis M."/>
            <person name="Eshaghurshan C.S."/>
            <person name="Surette M.G."/>
            <person name="Haas B."/>
            <person name="Nusbaum C."/>
            <person name="Birren B."/>
        </authorList>
    </citation>
    <scope>NUCLEOTIDE SEQUENCE [LARGE SCALE GENOMIC DNA]</scope>
    <source>
        <strain evidence="2">ATCC 700633</strain>
    </source>
</reference>
<dbReference type="SUPFAM" id="SSF47413">
    <property type="entry name" value="lambda repressor-like DNA-binding domains"/>
    <property type="match status" value="1"/>
</dbReference>
<accession>D0BKH7</accession>
<dbReference type="GO" id="GO:0003677">
    <property type="term" value="F:DNA binding"/>
    <property type="evidence" value="ECO:0007669"/>
    <property type="project" value="InterPro"/>
</dbReference>
<comment type="caution">
    <text evidence="2">The sequence shown here is derived from an EMBL/GenBank/DDBJ whole genome shotgun (WGS) entry which is preliminary data.</text>
</comment>
<feature type="domain" description="HTH cro/C1-type" evidence="1">
    <location>
        <begin position="5"/>
        <end position="59"/>
    </location>
</feature>
<gene>
    <name evidence="2" type="ORF">HMPREF0446_00462</name>
</gene>
<reference evidence="2" key="2">
    <citation type="submission" date="2011-10" db="EMBL/GenBank/DDBJ databases">
        <title>The Genome Sequence of Granulicatella elegans ATCC 700633.</title>
        <authorList>
            <consortium name="The Broad Institute Genome Sequencing Platform"/>
            <consortium name="The Broad Institute Genome Sequencing Center for Infectious Disease"/>
            <person name="Earl A."/>
            <person name="Ward D."/>
            <person name="Feldgarden M."/>
            <person name="Gevers D."/>
            <person name="Sibley C.D."/>
            <person name="Field T.R."/>
            <person name="Grinwis M."/>
            <person name="Eshaghurshan C.S."/>
            <person name="Surette M.G."/>
            <person name="Young S.K."/>
            <person name="Zeng Q."/>
            <person name="Gargeya S."/>
            <person name="Fitzgerald M."/>
            <person name="Haas B."/>
            <person name="Abouelleil A."/>
            <person name="Alvarado L."/>
            <person name="Arachchi H.M."/>
            <person name="Berlin A."/>
            <person name="Brown A."/>
            <person name="Chapman S.B."/>
            <person name="Chen Z."/>
            <person name="Dunbar C."/>
            <person name="Freedman E."/>
            <person name="Gearin G."/>
            <person name="Goldberg J."/>
            <person name="Griggs A."/>
            <person name="Gujja S."/>
            <person name="Heiman D."/>
            <person name="Howarth C."/>
            <person name="Larson L."/>
            <person name="Lui A."/>
            <person name="MacDonald P.J.P."/>
            <person name="Montmayeur A."/>
            <person name="Murphy C."/>
            <person name="Neiman D."/>
            <person name="Pearson M."/>
            <person name="Priest M."/>
            <person name="Roberts A."/>
            <person name="Saif S."/>
            <person name="Shea T."/>
            <person name="Shenoy N."/>
            <person name="Sisk P."/>
            <person name="Stolte C."/>
            <person name="Sykes S."/>
            <person name="Wortman J."/>
            <person name="Nusbaum C."/>
            <person name="Birren B."/>
        </authorList>
    </citation>
    <scope>NUCLEOTIDE SEQUENCE [LARGE SCALE GENOMIC DNA]</scope>
    <source>
        <strain evidence="2">ATCC 700633</strain>
    </source>
</reference>
<dbReference type="CDD" id="cd00093">
    <property type="entry name" value="HTH_XRE"/>
    <property type="match status" value="1"/>
</dbReference>
<dbReference type="eggNOG" id="ENOG5033B2D">
    <property type="taxonomic scope" value="Bacteria"/>
</dbReference>
<dbReference type="InterPro" id="IPR010982">
    <property type="entry name" value="Lambda_DNA-bd_dom_sf"/>
</dbReference>
<dbReference type="EMBL" id="ACRF02000013">
    <property type="protein sequence ID" value="EEW93580.1"/>
    <property type="molecule type" value="Genomic_DNA"/>
</dbReference>
<dbReference type="HOGENOM" id="CLU_066192_49_2_9"/>
<dbReference type="Gene3D" id="1.10.260.40">
    <property type="entry name" value="lambda repressor-like DNA-binding domains"/>
    <property type="match status" value="1"/>
</dbReference>
<organism evidence="2 3">
    <name type="scientific">Granulicatella elegans ATCC 700633</name>
    <dbReference type="NCBI Taxonomy" id="626369"/>
    <lineage>
        <taxon>Bacteria</taxon>
        <taxon>Bacillati</taxon>
        <taxon>Bacillota</taxon>
        <taxon>Bacilli</taxon>
        <taxon>Lactobacillales</taxon>
        <taxon>Carnobacteriaceae</taxon>
        <taxon>Granulicatella</taxon>
    </lineage>
</organism>
<sequence>MIISLRAARVNRNLTLLEAAKYLKINKDTLTKYEKDSTNLPYSLSKRMQELYEIPGENLYFGDTLSFVAQFKPLPHEEDLQ</sequence>
<dbReference type="STRING" id="626369.HMPREF0446_00462"/>
<evidence type="ECO:0000313" key="3">
    <source>
        <dbReference type="Proteomes" id="UP000002939"/>
    </source>
</evidence>
<dbReference type="Proteomes" id="UP000002939">
    <property type="component" value="Unassembled WGS sequence"/>
</dbReference>
<dbReference type="Pfam" id="PF01381">
    <property type="entry name" value="HTH_3"/>
    <property type="match status" value="1"/>
</dbReference>
<dbReference type="OrthoDB" id="2188785at2"/>
<dbReference type="InterPro" id="IPR001387">
    <property type="entry name" value="Cro/C1-type_HTH"/>
</dbReference>
<name>D0BKH7_9LACT</name>
<dbReference type="AlphaFoldDB" id="D0BKH7"/>
<proteinExistence type="predicted"/>
<dbReference type="SMART" id="SM00530">
    <property type="entry name" value="HTH_XRE"/>
    <property type="match status" value="1"/>
</dbReference>
<keyword evidence="3" id="KW-1185">Reference proteome</keyword>
<evidence type="ECO:0000259" key="1">
    <source>
        <dbReference type="PROSITE" id="PS50943"/>
    </source>
</evidence>
<evidence type="ECO:0000313" key="2">
    <source>
        <dbReference type="EMBL" id="EEW93580.1"/>
    </source>
</evidence>
<protein>
    <recommendedName>
        <fullName evidence="1">HTH cro/C1-type domain-containing protein</fullName>
    </recommendedName>
</protein>